<feature type="region of interest" description="Disordered" evidence="3">
    <location>
        <begin position="476"/>
        <end position="497"/>
    </location>
</feature>
<dbReference type="GO" id="GO:0047372">
    <property type="term" value="F:monoacylglycerol lipase activity"/>
    <property type="evidence" value="ECO:0007669"/>
    <property type="project" value="TreeGrafter"/>
</dbReference>
<evidence type="ECO:0000256" key="2">
    <source>
        <dbReference type="ARBA" id="ARBA00022963"/>
    </source>
</evidence>
<dbReference type="OMA" id="FSNIGCD"/>
<protein>
    <submittedName>
        <fullName evidence="5">LAFE_0F14246g1_1</fullName>
    </submittedName>
</protein>
<dbReference type="AlphaFoldDB" id="A0A1G4MFU2"/>
<accession>A0A1G4MFU2</accession>
<feature type="region of interest" description="Disordered" evidence="3">
    <location>
        <begin position="419"/>
        <end position="445"/>
    </location>
</feature>
<comment type="similarity">
    <text evidence="1">Belongs to the putative lipase ROG1 family.</text>
</comment>
<dbReference type="Pfam" id="PF05057">
    <property type="entry name" value="DUF676"/>
    <property type="match status" value="1"/>
</dbReference>
<keyword evidence="6" id="KW-1185">Reference proteome</keyword>
<feature type="domain" description="DUF676" evidence="4">
    <location>
        <begin position="181"/>
        <end position="400"/>
    </location>
</feature>
<dbReference type="InterPro" id="IPR007751">
    <property type="entry name" value="DUF676_lipase-like"/>
</dbReference>
<evidence type="ECO:0000259" key="4">
    <source>
        <dbReference type="Pfam" id="PF05057"/>
    </source>
</evidence>
<feature type="compositionally biased region" description="Polar residues" evidence="3">
    <location>
        <begin position="426"/>
        <end position="438"/>
    </location>
</feature>
<evidence type="ECO:0000256" key="1">
    <source>
        <dbReference type="ARBA" id="ARBA00007920"/>
    </source>
</evidence>
<dbReference type="OrthoDB" id="5368485at2759"/>
<evidence type="ECO:0000313" key="6">
    <source>
        <dbReference type="Proteomes" id="UP000190831"/>
    </source>
</evidence>
<evidence type="ECO:0000256" key="3">
    <source>
        <dbReference type="SAM" id="MobiDB-lite"/>
    </source>
</evidence>
<dbReference type="SUPFAM" id="SSF53474">
    <property type="entry name" value="alpha/beta-Hydrolases"/>
    <property type="match status" value="1"/>
</dbReference>
<dbReference type="STRING" id="4955.A0A1G4MFU2"/>
<dbReference type="EMBL" id="LT598490">
    <property type="protein sequence ID" value="SCW02786.1"/>
    <property type="molecule type" value="Genomic_DNA"/>
</dbReference>
<evidence type="ECO:0000313" key="5">
    <source>
        <dbReference type="EMBL" id="SCW02786.1"/>
    </source>
</evidence>
<keyword evidence="2" id="KW-0442">Lipid degradation</keyword>
<dbReference type="InterPro" id="IPR016445">
    <property type="entry name" value="Rog1_fam"/>
</dbReference>
<reference evidence="6" key="1">
    <citation type="submission" date="2016-03" db="EMBL/GenBank/DDBJ databases">
        <authorList>
            <person name="Devillers H."/>
        </authorList>
    </citation>
    <scope>NUCLEOTIDE SEQUENCE [LARGE SCALE GENOMIC DNA]</scope>
</reference>
<dbReference type="InterPro" id="IPR029058">
    <property type="entry name" value="AB_hydrolase_fold"/>
</dbReference>
<dbReference type="PANTHER" id="PTHR12482:SF20">
    <property type="entry name" value="LIPASE YDR444W-RELATED"/>
    <property type="match status" value="1"/>
</dbReference>
<name>A0A1G4MFU2_LACFM</name>
<dbReference type="InterPro" id="IPR044294">
    <property type="entry name" value="Lipase-like"/>
</dbReference>
<dbReference type="GO" id="GO:0016042">
    <property type="term" value="P:lipid catabolic process"/>
    <property type="evidence" value="ECO:0007669"/>
    <property type="project" value="UniProtKB-KW"/>
</dbReference>
<dbReference type="Gene3D" id="3.40.50.1820">
    <property type="entry name" value="alpha/beta hydrolase"/>
    <property type="match status" value="1"/>
</dbReference>
<organism evidence="5 6">
    <name type="scientific">Lachancea fermentati</name>
    <name type="common">Zygosaccharomyces fermentati</name>
    <dbReference type="NCBI Taxonomy" id="4955"/>
    <lineage>
        <taxon>Eukaryota</taxon>
        <taxon>Fungi</taxon>
        <taxon>Dikarya</taxon>
        <taxon>Ascomycota</taxon>
        <taxon>Saccharomycotina</taxon>
        <taxon>Saccharomycetes</taxon>
        <taxon>Saccharomycetales</taxon>
        <taxon>Saccharomycetaceae</taxon>
        <taxon>Lachancea</taxon>
    </lineage>
</organism>
<sequence>MKNLKNGILLIDDSLSLGLGDLYRYKITVNKTELDKQNIKISELHLLFKNTESPLLKPVYLTGPYSFYVDIRPFNYDEQKKFEGEEVQFSEDVKPNDCFKGILKINQNSRVEDSEFYCWYIDVLSQLSVITLPTLNFRLCVATEQLHEMPLADITLIEGFECEKWDTKTLWNLPPKYPKLPVHLVIITHGIFSNIGCDMLYLKDKIEAAANGTEEERNPNLIVRGYMGNAGKSMRGIRWLGIRLARYVIETVDNSKTKYNVKYISFIGHSLGGPVQSMAIHYIAVERPDIFDSVNGLEPRNFITLASPYLGVVGDFPKFVSIALDIGALGQTGKDLTLQRTFCLPKEGLRRKEDGHQGQYRHKPLLEIIPRSPALAILERFQKRTLYANILHDGIVPLRTSALLYLDWKGLDQVEGARNRREGLESQPSHGNAETKNTGEIPEESMDKTSAIKWALPQYAVRRKYKKYVRTQIIDANGEEDSEKSSSNPKSFTPPPQASPFLSAAHVLIAPLPSQEYFTDPSTRGDKIVHDKMYHPDELPPPHYTHRKLIKKIIFPNDRIHRVQERIARKWQDTMEWRKVLADLQPDSHNNIVVRRRFVNSFGWVVVDHLASEHFGTENISNHG</sequence>
<dbReference type="Proteomes" id="UP000190831">
    <property type="component" value="Chromosome F"/>
</dbReference>
<dbReference type="PIRSF" id="PIRSF005412">
    <property type="entry name" value="UCP005412_abhydr"/>
    <property type="match status" value="1"/>
</dbReference>
<gene>
    <name evidence="5" type="ORF">LAFE_0F14246G</name>
</gene>
<proteinExistence type="inferred from homology"/>
<dbReference type="PANTHER" id="PTHR12482">
    <property type="entry name" value="LIPASE ROG1-RELATED-RELATED"/>
    <property type="match status" value="1"/>
</dbReference>
<keyword evidence="2" id="KW-0443">Lipid metabolism</keyword>